<feature type="domain" description="Peptidase S9 prolyl oligopeptidase catalytic" evidence="2">
    <location>
        <begin position="604"/>
        <end position="796"/>
    </location>
</feature>
<dbReference type="SUPFAM" id="SSF82171">
    <property type="entry name" value="DPP6 N-terminal domain-like"/>
    <property type="match status" value="1"/>
</dbReference>
<dbReference type="AlphaFoldDB" id="A0A8S1H2Z6"/>
<dbReference type="PANTHER" id="PTHR11731:SF202">
    <property type="entry name" value="DIPEPTIDYL PEPTIDASE FAMILY MEMBER 2"/>
    <property type="match status" value="1"/>
</dbReference>
<dbReference type="Pfam" id="PF00930">
    <property type="entry name" value="DPPIV_N"/>
    <property type="match status" value="1"/>
</dbReference>
<name>A0A8S1H2Z6_9PELO</name>
<proteinExistence type="predicted"/>
<feature type="domain" description="Dipeptidylpeptidase IV N-terminal" evidence="3">
    <location>
        <begin position="162"/>
        <end position="515"/>
    </location>
</feature>
<dbReference type="InterPro" id="IPR002469">
    <property type="entry name" value="Peptidase_S9B_N"/>
</dbReference>
<dbReference type="Gene3D" id="2.140.10.30">
    <property type="entry name" value="Dipeptidylpeptidase IV, N-terminal domain"/>
    <property type="match status" value="1"/>
</dbReference>
<dbReference type="GO" id="GO:0008236">
    <property type="term" value="F:serine-type peptidase activity"/>
    <property type="evidence" value="ECO:0007669"/>
    <property type="project" value="InterPro"/>
</dbReference>
<reference evidence="4" key="1">
    <citation type="submission" date="2020-10" db="EMBL/GenBank/DDBJ databases">
        <authorList>
            <person name="Kikuchi T."/>
        </authorList>
    </citation>
    <scope>NUCLEOTIDE SEQUENCE</scope>
    <source>
        <strain evidence="4">NKZ352</strain>
    </source>
</reference>
<evidence type="ECO:0000259" key="2">
    <source>
        <dbReference type="Pfam" id="PF00326"/>
    </source>
</evidence>
<accession>A0A8S1H2Z6</accession>
<dbReference type="InterPro" id="IPR029058">
    <property type="entry name" value="AB_hydrolase_fold"/>
</dbReference>
<dbReference type="Pfam" id="PF00326">
    <property type="entry name" value="Peptidase_S9"/>
    <property type="match status" value="1"/>
</dbReference>
<feature type="transmembrane region" description="Helical" evidence="1">
    <location>
        <begin position="21"/>
        <end position="42"/>
    </location>
</feature>
<keyword evidence="1" id="KW-0812">Transmembrane</keyword>
<organism evidence="4 5">
    <name type="scientific">Caenorhabditis auriculariae</name>
    <dbReference type="NCBI Taxonomy" id="2777116"/>
    <lineage>
        <taxon>Eukaryota</taxon>
        <taxon>Metazoa</taxon>
        <taxon>Ecdysozoa</taxon>
        <taxon>Nematoda</taxon>
        <taxon>Chromadorea</taxon>
        <taxon>Rhabditida</taxon>
        <taxon>Rhabditina</taxon>
        <taxon>Rhabditomorpha</taxon>
        <taxon>Rhabditoidea</taxon>
        <taxon>Rhabditidae</taxon>
        <taxon>Peloderinae</taxon>
        <taxon>Caenorhabditis</taxon>
    </lineage>
</organism>
<dbReference type="GO" id="GO:0005886">
    <property type="term" value="C:plasma membrane"/>
    <property type="evidence" value="ECO:0007669"/>
    <property type="project" value="TreeGrafter"/>
</dbReference>
<dbReference type="EMBL" id="CAJGYM010000016">
    <property type="protein sequence ID" value="CAD6190616.1"/>
    <property type="molecule type" value="Genomic_DNA"/>
</dbReference>
<dbReference type="SUPFAM" id="SSF53474">
    <property type="entry name" value="alpha/beta-Hydrolases"/>
    <property type="match status" value="1"/>
</dbReference>
<dbReference type="Gene3D" id="3.40.50.1820">
    <property type="entry name" value="alpha/beta hydrolase"/>
    <property type="match status" value="1"/>
</dbReference>
<dbReference type="GO" id="GO:0006508">
    <property type="term" value="P:proteolysis"/>
    <property type="evidence" value="ECO:0007669"/>
    <property type="project" value="InterPro"/>
</dbReference>
<keyword evidence="1" id="KW-1133">Transmembrane helix</keyword>
<evidence type="ECO:0000313" key="5">
    <source>
        <dbReference type="Proteomes" id="UP000835052"/>
    </source>
</evidence>
<comment type="caution">
    <text evidence="4">The sequence shown here is derived from an EMBL/GenBank/DDBJ whole genome shotgun (WGS) entry which is preliminary data.</text>
</comment>
<evidence type="ECO:0000313" key="4">
    <source>
        <dbReference type="EMBL" id="CAD6190616.1"/>
    </source>
</evidence>
<dbReference type="Proteomes" id="UP000835052">
    <property type="component" value="Unassembled WGS sequence"/>
</dbReference>
<dbReference type="GO" id="GO:0008239">
    <property type="term" value="F:dipeptidyl-peptidase activity"/>
    <property type="evidence" value="ECO:0007669"/>
    <property type="project" value="TreeGrafter"/>
</dbReference>
<keyword evidence="1" id="KW-0472">Membrane</keyword>
<keyword evidence="5" id="KW-1185">Reference proteome</keyword>
<evidence type="ECO:0000259" key="3">
    <source>
        <dbReference type="Pfam" id="PF00930"/>
    </source>
</evidence>
<gene>
    <name evidence="4" type="ORF">CAUJ_LOCUS6535</name>
</gene>
<protein>
    <submittedName>
        <fullName evidence="4">Uncharacterized protein</fullName>
    </submittedName>
</protein>
<dbReference type="PANTHER" id="PTHR11731">
    <property type="entry name" value="PROTEASE FAMILY S9B,C DIPEPTIDYL-PEPTIDASE IV-RELATED"/>
    <property type="match status" value="1"/>
</dbReference>
<evidence type="ECO:0000256" key="1">
    <source>
        <dbReference type="SAM" id="Phobius"/>
    </source>
</evidence>
<dbReference type="OrthoDB" id="16520at2759"/>
<dbReference type="InterPro" id="IPR001375">
    <property type="entry name" value="Peptidase_S9_cat"/>
</dbReference>
<sequence>MEKGFHENESGCAKQGLLLRIGLTVFVLITALFVVIAIILILTQKPVDLSLAPSNSGWNRTTTEEPRSSTAQQFRRRRLNYRRFTYDQLFSGKLFLKDNYMYNFLPDGSLLRKKSEFESFFSSGVSRIPADSFEAEDYVDDSSVLKTLSSNQKYAYTCDVIRVFFRHSSERVCRIVQIKDGSISGGWPVKSANASIQEISWNPDPKRNDFIFVHDYNVYYQENPEDPSTAVQLTTDAEPNFRYGTANWLYEGRYVSYLRYDDRLVNRIFIPTYSNSDQYVQYSEIPYPKAGVEENTKVSQFIWDRQKNKIVEAVAPDELRTDGQSYYIVSNQWMDIPSELPTLGKERLITVWMNREQNRVFYTICNELDCLQAFTQTYTIGSRNMWAEPREVGTVFPTKTGFFTILPRPASDGNVYNHVAHIELETTGTGKVTKWIGENFDVMSILSYSQEKDILTYTAYTNDIGYNNLYRVPKAANQKLLEKSTAMNLLLPNCEYGTYTVDREGNRAVILCYTPYENTRFYLMDVEKPRKYRIIDGGEEAVLPFDRLNVTYGTAVLPSGIEAHYALTLPPKIAPDEKYPLLVDIYAGPNYKKVIRQTPQPQLIQICSQYGVPFVMLDVRGSAGRGWNIKGPVYKKLGQPETEDTVDAIKILLKRYSFLDAENVAAYGWSYGGFMTSQIAVHDQGATVKCAVAIAPVTDFSLYDTAYTERYMGLPLENPSGYNHTKLVPQAKNMTNVKYLLVHGLSDDNVHYQNSAMWSEALQYANIHFRQLVYSNEAHALSGKLHHLFKEVQQFLIEECFEWPILKGTEE</sequence>
<dbReference type="InterPro" id="IPR050278">
    <property type="entry name" value="Serine_Prot_S9B/DPPIV"/>
</dbReference>